<dbReference type="Proteomes" id="UP001386955">
    <property type="component" value="Unassembled WGS sequence"/>
</dbReference>
<name>A0AAN9XI47_PSOTE</name>
<organism evidence="1 2">
    <name type="scientific">Psophocarpus tetragonolobus</name>
    <name type="common">Winged bean</name>
    <name type="synonym">Dolichos tetragonolobus</name>
    <dbReference type="NCBI Taxonomy" id="3891"/>
    <lineage>
        <taxon>Eukaryota</taxon>
        <taxon>Viridiplantae</taxon>
        <taxon>Streptophyta</taxon>
        <taxon>Embryophyta</taxon>
        <taxon>Tracheophyta</taxon>
        <taxon>Spermatophyta</taxon>
        <taxon>Magnoliopsida</taxon>
        <taxon>eudicotyledons</taxon>
        <taxon>Gunneridae</taxon>
        <taxon>Pentapetalae</taxon>
        <taxon>rosids</taxon>
        <taxon>fabids</taxon>
        <taxon>Fabales</taxon>
        <taxon>Fabaceae</taxon>
        <taxon>Papilionoideae</taxon>
        <taxon>50 kb inversion clade</taxon>
        <taxon>NPAAA clade</taxon>
        <taxon>indigoferoid/millettioid clade</taxon>
        <taxon>Phaseoleae</taxon>
        <taxon>Psophocarpus</taxon>
    </lineage>
</organism>
<gene>
    <name evidence="1" type="ORF">VNO78_21491</name>
</gene>
<sequence length="116" mass="12977">MQAMAAAKHKANMAFTMAMVAKHKLSKRKKKCCVDPRTTMVWYGDRIVGCSMQAMAAAKHKANMAFAMAMVAKHKAFKKKKKCWMTNTTPAPNCTKPGTKNHITPTLDQHYTQLCD</sequence>
<dbReference type="AlphaFoldDB" id="A0AAN9XI47"/>
<reference evidence="1 2" key="1">
    <citation type="submission" date="2024-01" db="EMBL/GenBank/DDBJ databases">
        <title>The genomes of 5 underutilized Papilionoideae crops provide insights into root nodulation and disease resistanc.</title>
        <authorList>
            <person name="Jiang F."/>
        </authorList>
    </citation>
    <scope>NUCLEOTIDE SEQUENCE [LARGE SCALE GENOMIC DNA]</scope>
    <source>
        <strain evidence="1">DUOXIRENSHENG_FW03</strain>
        <tissue evidence="1">Leaves</tissue>
    </source>
</reference>
<evidence type="ECO:0000313" key="2">
    <source>
        <dbReference type="Proteomes" id="UP001386955"/>
    </source>
</evidence>
<dbReference type="EMBL" id="JAYMYS010000005">
    <property type="protein sequence ID" value="KAK7393040.1"/>
    <property type="molecule type" value="Genomic_DNA"/>
</dbReference>
<comment type="caution">
    <text evidence="1">The sequence shown here is derived from an EMBL/GenBank/DDBJ whole genome shotgun (WGS) entry which is preliminary data.</text>
</comment>
<accession>A0AAN9XI47</accession>
<protein>
    <submittedName>
        <fullName evidence="1">Uncharacterized protein</fullName>
    </submittedName>
</protein>
<keyword evidence="2" id="KW-1185">Reference proteome</keyword>
<evidence type="ECO:0000313" key="1">
    <source>
        <dbReference type="EMBL" id="KAK7393040.1"/>
    </source>
</evidence>
<proteinExistence type="predicted"/>